<proteinExistence type="predicted"/>
<reference evidence="3" key="1">
    <citation type="journal article" date="2019" name="Int. J. Syst. Evol. Microbiol.">
        <title>The Global Catalogue of Microorganisms (GCM) 10K type strain sequencing project: providing services to taxonomists for standard genome sequencing and annotation.</title>
        <authorList>
            <consortium name="The Broad Institute Genomics Platform"/>
            <consortium name="The Broad Institute Genome Sequencing Center for Infectious Disease"/>
            <person name="Wu L."/>
            <person name="Ma J."/>
        </authorList>
    </citation>
    <scope>NUCLEOTIDE SEQUENCE [LARGE SCALE GENOMIC DNA]</scope>
    <source>
        <strain evidence="3">CGMCC 4.7242</strain>
    </source>
</reference>
<name>A0ABW4S6E1_9RHOB</name>
<keyword evidence="3" id="KW-1185">Reference proteome</keyword>
<evidence type="ECO:0000313" key="3">
    <source>
        <dbReference type="Proteomes" id="UP001597353"/>
    </source>
</evidence>
<dbReference type="InterPro" id="IPR029024">
    <property type="entry name" value="TerB-like"/>
</dbReference>
<dbReference type="SUPFAM" id="SSF158682">
    <property type="entry name" value="TerB-like"/>
    <property type="match status" value="1"/>
</dbReference>
<gene>
    <name evidence="2" type="ORF">ACFSGJ_12175</name>
</gene>
<organism evidence="2 3">
    <name type="scientific">Halodurantibacterium flavum</name>
    <dbReference type="NCBI Taxonomy" id="1382802"/>
    <lineage>
        <taxon>Bacteria</taxon>
        <taxon>Pseudomonadati</taxon>
        <taxon>Pseudomonadota</taxon>
        <taxon>Alphaproteobacteria</taxon>
        <taxon>Rhodobacterales</taxon>
        <taxon>Paracoccaceae</taxon>
        <taxon>Halodurantibacterium</taxon>
    </lineage>
</organism>
<evidence type="ECO:0000256" key="1">
    <source>
        <dbReference type="SAM" id="MobiDB-lite"/>
    </source>
</evidence>
<accession>A0ABW4S6E1</accession>
<dbReference type="Proteomes" id="UP001597353">
    <property type="component" value="Unassembled WGS sequence"/>
</dbReference>
<comment type="caution">
    <text evidence="2">The sequence shown here is derived from an EMBL/GenBank/DDBJ whole genome shotgun (WGS) entry which is preliminary data.</text>
</comment>
<sequence length="256" mass="26337">MSFGNIIGGLLREGRSGQLQERLRQGIQNADPQGGLDRMLGPLLGGTAGSTAEGGQGSFADRARAFLEQEQIAGMSGAKIGGIGAVVGALAGGGLGGAARGGAMAVLGTLAWQAWKGQQASAGPGAEAPPQDAVDALTHPETERLVLRAMIGAAQADGQVDEAEMGRILGHLNPDEVTEGERATVMAEMQQPVDIEALARGVTRPEVATEVYLAALLTVDDANEAERDYLRRLASALRLEPGIVQRLHRMTGAGSA</sequence>
<dbReference type="Gene3D" id="1.10.3680.10">
    <property type="entry name" value="TerB-like"/>
    <property type="match status" value="1"/>
</dbReference>
<dbReference type="InterPro" id="IPR007486">
    <property type="entry name" value="YebE"/>
</dbReference>
<evidence type="ECO:0000313" key="2">
    <source>
        <dbReference type="EMBL" id="MFD1912969.1"/>
    </source>
</evidence>
<dbReference type="CDD" id="cd07178">
    <property type="entry name" value="terB_like_YebE"/>
    <property type="match status" value="1"/>
</dbReference>
<dbReference type="EMBL" id="JBHUGH010000009">
    <property type="protein sequence ID" value="MFD1912969.1"/>
    <property type="molecule type" value="Genomic_DNA"/>
</dbReference>
<feature type="region of interest" description="Disordered" evidence="1">
    <location>
        <begin position="27"/>
        <end position="56"/>
    </location>
</feature>
<dbReference type="Pfam" id="PF04391">
    <property type="entry name" value="DUF533"/>
    <property type="match status" value="1"/>
</dbReference>
<feature type="compositionally biased region" description="Gly residues" evidence="1">
    <location>
        <begin position="43"/>
        <end position="56"/>
    </location>
</feature>
<dbReference type="RefSeq" id="WP_390262029.1">
    <property type="nucleotide sequence ID" value="NZ_JBHUGH010000009.1"/>
</dbReference>
<protein>
    <submittedName>
        <fullName evidence="2">Tellurite resistance TerB family protein</fullName>
    </submittedName>
</protein>